<name>B7GCZ9_PHATC</name>
<sequence>MAIPLANFGKAYASSLDARPILTKSVTAGCIFAVSDYLAQRLESSGSRERKINPTRLLTSAAVGLFYFGPAAHAWYNMIFQLLPGTSLVSTLQKAVMGQLFFGPSFTCIFFATSLMQSGNFTIANWLRKIRQDLPGAWLAGASFWPLVDLVSFSMISKEWIPLFVNMCSLVWTIYLSSIANRGSKSS</sequence>
<dbReference type="PANTHER" id="PTHR11266:SF17">
    <property type="entry name" value="PROTEIN MPV17"/>
    <property type="match status" value="1"/>
</dbReference>
<keyword evidence="4 6" id="KW-1133">Transmembrane helix</keyword>
<dbReference type="InParanoid" id="B7GCZ9"/>
<evidence type="ECO:0000313" key="8">
    <source>
        <dbReference type="Proteomes" id="UP000000759"/>
    </source>
</evidence>
<dbReference type="Pfam" id="PF04117">
    <property type="entry name" value="Mpv17_PMP22"/>
    <property type="match status" value="1"/>
</dbReference>
<reference evidence="7 8" key="1">
    <citation type="journal article" date="2008" name="Nature">
        <title>The Phaeodactylum genome reveals the evolutionary history of diatom genomes.</title>
        <authorList>
            <person name="Bowler C."/>
            <person name="Allen A.E."/>
            <person name="Badger J.H."/>
            <person name="Grimwood J."/>
            <person name="Jabbari K."/>
            <person name="Kuo A."/>
            <person name="Maheswari U."/>
            <person name="Martens C."/>
            <person name="Maumus F."/>
            <person name="Otillar R.P."/>
            <person name="Rayko E."/>
            <person name="Salamov A."/>
            <person name="Vandepoele K."/>
            <person name="Beszteri B."/>
            <person name="Gruber A."/>
            <person name="Heijde M."/>
            <person name="Katinka M."/>
            <person name="Mock T."/>
            <person name="Valentin K."/>
            <person name="Verret F."/>
            <person name="Berges J.A."/>
            <person name="Brownlee C."/>
            <person name="Cadoret J.P."/>
            <person name="Chiovitti A."/>
            <person name="Choi C.J."/>
            <person name="Coesel S."/>
            <person name="De Martino A."/>
            <person name="Detter J.C."/>
            <person name="Durkin C."/>
            <person name="Falciatore A."/>
            <person name="Fournet J."/>
            <person name="Haruta M."/>
            <person name="Huysman M.J."/>
            <person name="Jenkins B.D."/>
            <person name="Jiroutova K."/>
            <person name="Jorgensen R.E."/>
            <person name="Joubert Y."/>
            <person name="Kaplan A."/>
            <person name="Kroger N."/>
            <person name="Kroth P.G."/>
            <person name="La Roche J."/>
            <person name="Lindquist E."/>
            <person name="Lommer M."/>
            <person name="Martin-Jezequel V."/>
            <person name="Lopez P.J."/>
            <person name="Lucas S."/>
            <person name="Mangogna M."/>
            <person name="McGinnis K."/>
            <person name="Medlin L.K."/>
            <person name="Montsant A."/>
            <person name="Oudot-Le Secq M.P."/>
            <person name="Napoli C."/>
            <person name="Obornik M."/>
            <person name="Parker M.S."/>
            <person name="Petit J.L."/>
            <person name="Porcel B.M."/>
            <person name="Poulsen N."/>
            <person name="Robison M."/>
            <person name="Rychlewski L."/>
            <person name="Rynearson T.A."/>
            <person name="Schmutz J."/>
            <person name="Shapiro H."/>
            <person name="Siaut M."/>
            <person name="Stanley M."/>
            <person name="Sussman M.R."/>
            <person name="Taylor A.R."/>
            <person name="Vardi A."/>
            <person name="von Dassow P."/>
            <person name="Vyverman W."/>
            <person name="Willis A."/>
            <person name="Wyrwicz L.S."/>
            <person name="Rokhsar D.S."/>
            <person name="Weissenbach J."/>
            <person name="Armbrust E.V."/>
            <person name="Green B.R."/>
            <person name="Van de Peer Y."/>
            <person name="Grigoriev I.V."/>
        </authorList>
    </citation>
    <scope>NUCLEOTIDE SEQUENCE [LARGE SCALE GENOMIC DNA]</scope>
    <source>
        <strain evidence="7 8">CCAP 1055/1</strain>
    </source>
</reference>
<dbReference type="RefSeq" id="XP_002184964.1">
    <property type="nucleotide sequence ID" value="XM_002184928.1"/>
</dbReference>
<reference evidence="8" key="2">
    <citation type="submission" date="2008-08" db="EMBL/GenBank/DDBJ databases">
        <authorList>
            <consortium name="Diatom Consortium"/>
            <person name="Grigoriev I."/>
            <person name="Grimwood J."/>
            <person name="Kuo A."/>
            <person name="Otillar R.P."/>
            <person name="Salamov A."/>
            <person name="Detter J.C."/>
            <person name="Lindquist E."/>
            <person name="Shapiro H."/>
            <person name="Lucas S."/>
            <person name="Glavina del Rio T."/>
            <person name="Pitluck S."/>
            <person name="Rokhsar D."/>
            <person name="Bowler C."/>
        </authorList>
    </citation>
    <scope>GENOME REANNOTATION</scope>
    <source>
        <strain evidence="8">CCAP 1055/1</strain>
    </source>
</reference>
<evidence type="ECO:0000256" key="2">
    <source>
        <dbReference type="ARBA" id="ARBA00006824"/>
    </source>
</evidence>
<evidence type="ECO:0000256" key="3">
    <source>
        <dbReference type="ARBA" id="ARBA00022692"/>
    </source>
</evidence>
<comment type="subcellular location">
    <subcellularLocation>
        <location evidence="1">Membrane</location>
        <topology evidence="1">Multi-pass membrane protein</topology>
    </subcellularLocation>
</comment>
<dbReference type="Proteomes" id="UP000000759">
    <property type="component" value="Chromosome 27"/>
</dbReference>
<feature type="transmembrane region" description="Helical" evidence="6">
    <location>
        <begin position="137"/>
        <end position="157"/>
    </location>
</feature>
<dbReference type="HOGENOM" id="CLU_1071418_0_0_1"/>
<dbReference type="STRING" id="556484.B7GCZ9"/>
<keyword evidence="8" id="KW-1185">Reference proteome</keyword>
<keyword evidence="5 6" id="KW-0472">Membrane</keyword>
<protein>
    <submittedName>
        <fullName evidence="7">Uncharacterized protein</fullName>
    </submittedName>
</protein>
<gene>
    <name evidence="7" type="ORF">PHATRDRAFT_16592</name>
</gene>
<evidence type="ECO:0000256" key="6">
    <source>
        <dbReference type="RuleBase" id="RU363053"/>
    </source>
</evidence>
<comment type="similarity">
    <text evidence="2 6">Belongs to the peroxisomal membrane protein PXMP2/4 family.</text>
</comment>
<feature type="transmembrane region" description="Helical" evidence="6">
    <location>
        <begin position="163"/>
        <end position="181"/>
    </location>
</feature>
<accession>B7GCZ9</accession>
<evidence type="ECO:0000256" key="5">
    <source>
        <dbReference type="ARBA" id="ARBA00023136"/>
    </source>
</evidence>
<dbReference type="AlphaFoldDB" id="B7GCZ9"/>
<evidence type="ECO:0000256" key="4">
    <source>
        <dbReference type="ARBA" id="ARBA00022989"/>
    </source>
</evidence>
<dbReference type="eggNOG" id="KOG1944">
    <property type="taxonomic scope" value="Eukaryota"/>
</dbReference>
<evidence type="ECO:0000313" key="7">
    <source>
        <dbReference type="EMBL" id="EEC43411.1"/>
    </source>
</evidence>
<dbReference type="PANTHER" id="PTHR11266">
    <property type="entry name" value="PEROXISOMAL MEMBRANE PROTEIN 2, PXMP2 MPV17"/>
    <property type="match status" value="1"/>
</dbReference>
<feature type="transmembrane region" description="Helical" evidence="6">
    <location>
        <begin position="96"/>
        <end position="116"/>
    </location>
</feature>
<dbReference type="GeneID" id="7198916"/>
<proteinExistence type="inferred from homology"/>
<dbReference type="EMBL" id="CM000629">
    <property type="protein sequence ID" value="EEC43411.1"/>
    <property type="molecule type" value="Genomic_DNA"/>
</dbReference>
<dbReference type="GO" id="GO:0016020">
    <property type="term" value="C:membrane"/>
    <property type="evidence" value="ECO:0007669"/>
    <property type="project" value="UniProtKB-SubCell"/>
</dbReference>
<dbReference type="OrthoDB" id="430207at2759"/>
<dbReference type="KEGG" id="pti:PHATRDRAFT_16592"/>
<dbReference type="GO" id="GO:0005737">
    <property type="term" value="C:cytoplasm"/>
    <property type="evidence" value="ECO:0007669"/>
    <property type="project" value="TreeGrafter"/>
</dbReference>
<organism evidence="7 8">
    <name type="scientific">Phaeodactylum tricornutum (strain CCAP 1055/1)</name>
    <dbReference type="NCBI Taxonomy" id="556484"/>
    <lineage>
        <taxon>Eukaryota</taxon>
        <taxon>Sar</taxon>
        <taxon>Stramenopiles</taxon>
        <taxon>Ochrophyta</taxon>
        <taxon>Bacillariophyta</taxon>
        <taxon>Bacillariophyceae</taxon>
        <taxon>Bacillariophycidae</taxon>
        <taxon>Naviculales</taxon>
        <taxon>Phaeodactylaceae</taxon>
        <taxon>Phaeodactylum</taxon>
    </lineage>
</organism>
<dbReference type="PaxDb" id="2850-Phatr16592"/>
<keyword evidence="3 6" id="KW-0812">Transmembrane</keyword>
<feature type="transmembrane region" description="Helical" evidence="6">
    <location>
        <begin position="57"/>
        <end position="76"/>
    </location>
</feature>
<dbReference type="InterPro" id="IPR007248">
    <property type="entry name" value="Mpv17_PMP22"/>
</dbReference>
<evidence type="ECO:0000256" key="1">
    <source>
        <dbReference type="ARBA" id="ARBA00004141"/>
    </source>
</evidence>